<comment type="caution">
    <text evidence="3">The sequence shown here is derived from an EMBL/GenBank/DDBJ whole genome shotgun (WGS) entry which is preliminary data.</text>
</comment>
<dbReference type="OrthoDB" id="3207299at2"/>
<evidence type="ECO:0000313" key="4">
    <source>
        <dbReference type="Proteomes" id="UP000179769"/>
    </source>
</evidence>
<dbReference type="Proteomes" id="UP000179769">
    <property type="component" value="Unassembled WGS sequence"/>
</dbReference>
<evidence type="ECO:0000259" key="2">
    <source>
        <dbReference type="Pfam" id="PF05099"/>
    </source>
</evidence>
<feature type="region of interest" description="Disordered" evidence="1">
    <location>
        <begin position="74"/>
        <end position="128"/>
    </location>
</feature>
<sequence>MPMSTQVSLEIALLIEVDGGLLVRADDTAGPRFPGGSARLGESSLDAAERILRAALSAAGRPVFAGCVEHSEAWRPAPAPSPRSSPTDATPDRTRADGTPGDTTPADRTPCDTPADRTPAETAATTDGTTSAHTLTVLYAVTLEPAGLAGGHALPRGLTLVRPYESDSGPALTIQPPAVGHAAMSWWADRWPSWRGLAVADAEPWWTGLRQSVRTLRAQLTARREDVRGEVFRDAAVAMCALVAAADGHVDPAERDAMAASIQAEDVLADYPRADLELLFDLHVARLRSDLAAGRRAAMREIGKVRGDPVRSWAVLRIGAVIGRADGYFDPAERRVVQDAADTLGLRSGALAVQAVGR</sequence>
<dbReference type="InterPro" id="IPR029024">
    <property type="entry name" value="TerB-like"/>
</dbReference>
<keyword evidence="4" id="KW-1185">Reference proteome</keyword>
<dbReference type="Gene3D" id="1.10.3680.10">
    <property type="entry name" value="TerB-like"/>
    <property type="match status" value="1"/>
</dbReference>
<name>A0A1S1PK29_9ACTN</name>
<dbReference type="SUPFAM" id="SSF158682">
    <property type="entry name" value="TerB-like"/>
    <property type="match status" value="1"/>
</dbReference>
<dbReference type="InterPro" id="IPR007791">
    <property type="entry name" value="DjlA_N"/>
</dbReference>
<dbReference type="Pfam" id="PF05099">
    <property type="entry name" value="TerB"/>
    <property type="match status" value="1"/>
</dbReference>
<accession>A0A1S1PK29</accession>
<dbReference type="EMBL" id="MAXA01000240">
    <property type="protein sequence ID" value="OHV23233.1"/>
    <property type="molecule type" value="Genomic_DNA"/>
</dbReference>
<evidence type="ECO:0000256" key="1">
    <source>
        <dbReference type="SAM" id="MobiDB-lite"/>
    </source>
</evidence>
<evidence type="ECO:0000313" key="3">
    <source>
        <dbReference type="EMBL" id="OHV23233.1"/>
    </source>
</evidence>
<reference evidence="4" key="1">
    <citation type="submission" date="2016-07" db="EMBL/GenBank/DDBJ databases">
        <title>Frankia sp. NRRL B-16219 Genome sequencing.</title>
        <authorList>
            <person name="Ghodhbane-Gtari F."/>
            <person name="Swanson E."/>
            <person name="Gueddou A."/>
            <person name="Louati M."/>
            <person name="Nouioui I."/>
            <person name="Hezbri K."/>
            <person name="Abebe-Akele F."/>
            <person name="Simpson S."/>
            <person name="Morris K."/>
            <person name="Thomas K."/>
            <person name="Gtari M."/>
            <person name="Tisa L.S."/>
        </authorList>
    </citation>
    <scope>NUCLEOTIDE SEQUENCE [LARGE SCALE GENOMIC DNA]</scope>
    <source>
        <strain evidence="4">NRRL B-16219</strain>
    </source>
</reference>
<dbReference type="RefSeq" id="WP_071065831.1">
    <property type="nucleotide sequence ID" value="NZ_MAXA01000240.1"/>
</dbReference>
<dbReference type="AlphaFoldDB" id="A0A1S1PK29"/>
<organism evidence="3 4">
    <name type="scientific">Parafrankia soli</name>
    <dbReference type="NCBI Taxonomy" id="2599596"/>
    <lineage>
        <taxon>Bacteria</taxon>
        <taxon>Bacillati</taxon>
        <taxon>Actinomycetota</taxon>
        <taxon>Actinomycetes</taxon>
        <taxon>Frankiales</taxon>
        <taxon>Frankiaceae</taxon>
        <taxon>Parafrankia</taxon>
    </lineage>
</organism>
<protein>
    <submittedName>
        <fullName evidence="3">Tellurium resistance protein</fullName>
    </submittedName>
</protein>
<dbReference type="CDD" id="cd07176">
    <property type="entry name" value="terB"/>
    <property type="match status" value="1"/>
</dbReference>
<gene>
    <name evidence="3" type="ORF">BBK14_24215</name>
</gene>
<proteinExistence type="predicted"/>
<feature type="domain" description="Co-chaperone DjlA N-terminal" evidence="2">
    <location>
        <begin position="234"/>
        <end position="350"/>
    </location>
</feature>